<evidence type="ECO:0000313" key="2">
    <source>
        <dbReference type="EMBL" id="MFC3688526.1"/>
    </source>
</evidence>
<feature type="region of interest" description="Disordered" evidence="1">
    <location>
        <begin position="200"/>
        <end position="221"/>
    </location>
</feature>
<feature type="compositionally biased region" description="Basic and acidic residues" evidence="1">
    <location>
        <begin position="200"/>
        <end position="211"/>
    </location>
</feature>
<sequence>MIPRPDRLLSELVSSGTDLVGTAFGLVGRVDALLSRVEGVVSRIDTVATEAQGLLARVDLVVADAERAVTGVDAVRSAAAEQVEHVDRVATAASRTRDSAQGLVERAGGLLVQVEPVAAKALPAVTQLVDAFGTQEVDAAKGLVDRLPELLQSVEGDILPMLRQLDHVGPDVHSLLDTVQDLRLMVEGLPGMGFVRRRAEEREEEKAEVEQVQRAADAAAG</sequence>
<accession>A0ABV7WFB7</accession>
<feature type="compositionally biased region" description="Low complexity" evidence="1">
    <location>
        <begin position="212"/>
        <end position="221"/>
    </location>
</feature>
<keyword evidence="3" id="KW-1185">Reference proteome</keyword>
<evidence type="ECO:0008006" key="4">
    <source>
        <dbReference type="Google" id="ProtNLM"/>
    </source>
</evidence>
<dbReference type="Proteomes" id="UP001595685">
    <property type="component" value="Unassembled WGS sequence"/>
</dbReference>
<evidence type="ECO:0000313" key="3">
    <source>
        <dbReference type="Proteomes" id="UP001595685"/>
    </source>
</evidence>
<proteinExistence type="predicted"/>
<dbReference type="EMBL" id="JBHRWW010000005">
    <property type="protein sequence ID" value="MFC3688526.1"/>
    <property type="molecule type" value="Genomic_DNA"/>
</dbReference>
<gene>
    <name evidence="2" type="ORF">ACFOLH_09260</name>
</gene>
<protein>
    <recommendedName>
        <fullName evidence="4">Methyl-accepting chemotaxis protein</fullName>
    </recommendedName>
</protein>
<reference evidence="3" key="1">
    <citation type="journal article" date="2019" name="Int. J. Syst. Evol. Microbiol.">
        <title>The Global Catalogue of Microorganisms (GCM) 10K type strain sequencing project: providing services to taxonomists for standard genome sequencing and annotation.</title>
        <authorList>
            <consortium name="The Broad Institute Genomics Platform"/>
            <consortium name="The Broad Institute Genome Sequencing Center for Infectious Disease"/>
            <person name="Wu L."/>
            <person name="Ma J."/>
        </authorList>
    </citation>
    <scope>NUCLEOTIDE SEQUENCE [LARGE SCALE GENOMIC DNA]</scope>
    <source>
        <strain evidence="3">NCAIM B.02333</strain>
    </source>
</reference>
<comment type="caution">
    <text evidence="2">The sequence shown here is derived from an EMBL/GenBank/DDBJ whole genome shotgun (WGS) entry which is preliminary data.</text>
</comment>
<evidence type="ECO:0000256" key="1">
    <source>
        <dbReference type="SAM" id="MobiDB-lite"/>
    </source>
</evidence>
<dbReference type="RefSeq" id="WP_340290332.1">
    <property type="nucleotide sequence ID" value="NZ_JBBEOI010000017.1"/>
</dbReference>
<name>A0ABV7WFB7_9MICO</name>
<organism evidence="2 3">
    <name type="scientific">Aquipuribacter hungaricus</name>
    <dbReference type="NCBI Taxonomy" id="545624"/>
    <lineage>
        <taxon>Bacteria</taxon>
        <taxon>Bacillati</taxon>
        <taxon>Actinomycetota</taxon>
        <taxon>Actinomycetes</taxon>
        <taxon>Micrococcales</taxon>
        <taxon>Intrasporangiaceae</taxon>
        <taxon>Aquipuribacter</taxon>
    </lineage>
</organism>